<proteinExistence type="predicted"/>
<comment type="caution">
    <text evidence="1">The sequence shown here is derived from an EMBL/GenBank/DDBJ whole genome shotgun (WGS) entry which is preliminary data.</text>
</comment>
<name>A0A645JBF1_9ZZZZ</name>
<evidence type="ECO:0000313" key="1">
    <source>
        <dbReference type="EMBL" id="MPN60667.1"/>
    </source>
</evidence>
<accession>A0A645JBF1</accession>
<reference evidence="1" key="1">
    <citation type="submission" date="2019-08" db="EMBL/GenBank/DDBJ databases">
        <authorList>
            <person name="Kucharzyk K."/>
            <person name="Murdoch R.W."/>
            <person name="Higgins S."/>
            <person name="Loffler F."/>
        </authorList>
    </citation>
    <scope>NUCLEOTIDE SEQUENCE</scope>
</reference>
<dbReference type="AlphaFoldDB" id="A0A645JBF1"/>
<gene>
    <name evidence="1" type="ORF">SDC9_208398</name>
</gene>
<dbReference type="EMBL" id="VSSQ01136231">
    <property type="protein sequence ID" value="MPN60667.1"/>
    <property type="molecule type" value="Genomic_DNA"/>
</dbReference>
<protein>
    <recommendedName>
        <fullName evidence="2">Cell division protein FtsL</fullName>
    </recommendedName>
</protein>
<dbReference type="Pfam" id="PF04977">
    <property type="entry name" value="DivIC"/>
    <property type="match status" value="1"/>
</dbReference>
<organism evidence="1">
    <name type="scientific">bioreactor metagenome</name>
    <dbReference type="NCBI Taxonomy" id="1076179"/>
    <lineage>
        <taxon>unclassified sequences</taxon>
        <taxon>metagenomes</taxon>
        <taxon>ecological metagenomes</taxon>
    </lineage>
</organism>
<evidence type="ECO:0008006" key="2">
    <source>
        <dbReference type="Google" id="ProtNLM"/>
    </source>
</evidence>
<dbReference type="InterPro" id="IPR007060">
    <property type="entry name" value="FtsL/DivIC"/>
</dbReference>
<sequence length="82" mass="9377">MYAFNIITLKITEARTGKELQALTEQKARLERVYSRVNSPEYIEQQARQQLRMIKPGEILYVLPDKDKAKEKKATGGGIVPN</sequence>